<dbReference type="Proteomes" id="UP000018851">
    <property type="component" value="Chromosome"/>
</dbReference>
<dbReference type="STRING" id="1123269.NX02_14330"/>
<feature type="signal peptide" evidence="4">
    <location>
        <begin position="1"/>
        <end position="26"/>
    </location>
</feature>
<dbReference type="PANTHER" id="PTHR35089">
    <property type="entry name" value="CHAPERONE PROTEIN SKP"/>
    <property type="match status" value="1"/>
</dbReference>
<evidence type="ECO:0000256" key="4">
    <source>
        <dbReference type="SAM" id="SignalP"/>
    </source>
</evidence>
<gene>
    <name evidence="5" type="ORF">NX02_14330</name>
</gene>
<dbReference type="InterPro" id="IPR024930">
    <property type="entry name" value="Skp_dom_sf"/>
</dbReference>
<dbReference type="GO" id="GO:0050821">
    <property type="term" value="P:protein stabilization"/>
    <property type="evidence" value="ECO:0007669"/>
    <property type="project" value="TreeGrafter"/>
</dbReference>
<dbReference type="KEGG" id="ssan:NX02_14330"/>
<dbReference type="eggNOG" id="COG2825">
    <property type="taxonomic scope" value="Bacteria"/>
</dbReference>
<dbReference type="HOGENOM" id="CLU_104994_0_0_5"/>
<evidence type="ECO:0008006" key="7">
    <source>
        <dbReference type="Google" id="ProtNLM"/>
    </source>
</evidence>
<feature type="compositionally biased region" description="Low complexity" evidence="3">
    <location>
        <begin position="193"/>
        <end position="215"/>
    </location>
</feature>
<proteinExistence type="inferred from homology"/>
<reference evidence="5 6" key="1">
    <citation type="submission" date="2013-07" db="EMBL/GenBank/DDBJ databases">
        <title>Completed genome of Sphingomonas sanxanigenens NX02.</title>
        <authorList>
            <person name="Ma T."/>
            <person name="Huang H."/>
            <person name="Wu M."/>
            <person name="Li X."/>
            <person name="Li G."/>
        </authorList>
    </citation>
    <scope>NUCLEOTIDE SEQUENCE [LARGE SCALE GENOMIC DNA]</scope>
    <source>
        <strain evidence="5 6">NX02</strain>
    </source>
</reference>
<dbReference type="GO" id="GO:0005829">
    <property type="term" value="C:cytosol"/>
    <property type="evidence" value="ECO:0007669"/>
    <property type="project" value="TreeGrafter"/>
</dbReference>
<feature type="chain" id="PRO_5004785307" description="Outer membrane chaperone Skp" evidence="4">
    <location>
        <begin position="27"/>
        <end position="215"/>
    </location>
</feature>
<dbReference type="PATRIC" id="fig|1123269.5.peg.2793"/>
<dbReference type="Pfam" id="PF03938">
    <property type="entry name" value="OmpH"/>
    <property type="match status" value="1"/>
</dbReference>
<sequence>MKTLFKALALAAAAIPALVAAGPAHAQVAGVAIANLEQAIAQTNAYRNAITQMRTTYKPQIDAVQARATALETELKPLVDKFQADQKVATPNRAALQTQYTAIQTKQQAGQAELQKLNEPVALAQAYVEEQIAAKLNDALKAAMTKKKVSLVLQPQAAVSFQPTVDITTDVTAELNTTVPSVQINPPAGWRPGGQQQTAAAGAPVAPAAPKPQGR</sequence>
<protein>
    <recommendedName>
        <fullName evidence="7">Outer membrane chaperone Skp</fullName>
    </recommendedName>
</protein>
<dbReference type="GO" id="GO:0051082">
    <property type="term" value="F:unfolded protein binding"/>
    <property type="evidence" value="ECO:0007669"/>
    <property type="project" value="InterPro"/>
</dbReference>
<dbReference type="SMART" id="SM00935">
    <property type="entry name" value="OmpH"/>
    <property type="match status" value="1"/>
</dbReference>
<organism evidence="5 6">
    <name type="scientific">Sphingomonas sanxanigenens DSM 19645 = NX02</name>
    <dbReference type="NCBI Taxonomy" id="1123269"/>
    <lineage>
        <taxon>Bacteria</taxon>
        <taxon>Pseudomonadati</taxon>
        <taxon>Pseudomonadota</taxon>
        <taxon>Alphaproteobacteria</taxon>
        <taxon>Sphingomonadales</taxon>
        <taxon>Sphingomonadaceae</taxon>
        <taxon>Sphingomonas</taxon>
    </lineage>
</organism>
<accession>W0ADE7</accession>
<evidence type="ECO:0000313" key="6">
    <source>
        <dbReference type="Proteomes" id="UP000018851"/>
    </source>
</evidence>
<dbReference type="SUPFAM" id="SSF111384">
    <property type="entry name" value="OmpH-like"/>
    <property type="match status" value="1"/>
</dbReference>
<dbReference type="Gene3D" id="3.30.910.20">
    <property type="entry name" value="Skp domain"/>
    <property type="match status" value="1"/>
</dbReference>
<evidence type="ECO:0000256" key="3">
    <source>
        <dbReference type="SAM" id="MobiDB-lite"/>
    </source>
</evidence>
<evidence type="ECO:0000313" key="5">
    <source>
        <dbReference type="EMBL" id="AHE54552.1"/>
    </source>
</evidence>
<dbReference type="EMBL" id="CP006644">
    <property type="protein sequence ID" value="AHE54552.1"/>
    <property type="molecule type" value="Genomic_DNA"/>
</dbReference>
<dbReference type="AlphaFoldDB" id="W0ADE7"/>
<comment type="similarity">
    <text evidence="1">Belongs to the Skp family.</text>
</comment>
<feature type="region of interest" description="Disordered" evidence="3">
    <location>
        <begin position="182"/>
        <end position="215"/>
    </location>
</feature>
<dbReference type="InterPro" id="IPR005632">
    <property type="entry name" value="Chaperone_Skp"/>
</dbReference>
<dbReference type="OrthoDB" id="7427936at2"/>
<keyword evidence="6" id="KW-1185">Reference proteome</keyword>
<evidence type="ECO:0000256" key="2">
    <source>
        <dbReference type="ARBA" id="ARBA00022729"/>
    </source>
</evidence>
<evidence type="ECO:0000256" key="1">
    <source>
        <dbReference type="ARBA" id="ARBA00009091"/>
    </source>
</evidence>
<name>W0ADE7_9SPHN</name>
<dbReference type="RefSeq" id="WP_025292758.1">
    <property type="nucleotide sequence ID" value="NZ_CP006644.1"/>
</dbReference>
<dbReference type="PANTHER" id="PTHR35089:SF1">
    <property type="entry name" value="CHAPERONE PROTEIN SKP"/>
    <property type="match status" value="1"/>
</dbReference>
<keyword evidence="2 4" id="KW-0732">Signal</keyword>